<dbReference type="PANTHER" id="PTHR13353">
    <property type="entry name" value="TRANSMEMBRANE PROTEIN 19"/>
    <property type="match status" value="1"/>
</dbReference>
<comment type="similarity">
    <text evidence="2">Belongs to the TMEM19 family.</text>
</comment>
<protein>
    <submittedName>
        <fullName evidence="7">Uncharacterized protein (TIGR00297 family)</fullName>
    </submittedName>
</protein>
<proteinExistence type="inferred from homology"/>
<evidence type="ECO:0000256" key="3">
    <source>
        <dbReference type="ARBA" id="ARBA00022692"/>
    </source>
</evidence>
<feature type="transmembrane region" description="Helical" evidence="6">
    <location>
        <begin position="109"/>
        <end position="131"/>
    </location>
</feature>
<feature type="transmembrane region" description="Helical" evidence="6">
    <location>
        <begin position="152"/>
        <end position="176"/>
    </location>
</feature>
<evidence type="ECO:0000313" key="8">
    <source>
        <dbReference type="Proteomes" id="UP001519288"/>
    </source>
</evidence>
<name>A0ABS4JHW7_9BACL</name>
<dbReference type="EMBL" id="JAGGLD010000003">
    <property type="protein sequence ID" value="MBP2001318.1"/>
    <property type="molecule type" value="Genomic_DNA"/>
</dbReference>
<dbReference type="PANTHER" id="PTHR13353:SF5">
    <property type="entry name" value="TRANSMEMBRANE PROTEIN 19"/>
    <property type="match status" value="1"/>
</dbReference>
<keyword evidence="3 6" id="KW-0812">Transmembrane</keyword>
<gene>
    <name evidence="7" type="ORF">J2Z69_002361</name>
</gene>
<feature type="transmembrane region" description="Helical" evidence="6">
    <location>
        <begin position="248"/>
        <end position="268"/>
    </location>
</feature>
<evidence type="ECO:0000256" key="4">
    <source>
        <dbReference type="ARBA" id="ARBA00022989"/>
    </source>
</evidence>
<evidence type="ECO:0000256" key="6">
    <source>
        <dbReference type="SAM" id="Phobius"/>
    </source>
</evidence>
<keyword evidence="5 6" id="KW-0472">Membrane</keyword>
<reference evidence="7 8" key="1">
    <citation type="submission" date="2021-03" db="EMBL/GenBank/DDBJ databases">
        <title>Genomic Encyclopedia of Type Strains, Phase IV (KMG-IV): sequencing the most valuable type-strain genomes for metagenomic binning, comparative biology and taxonomic classification.</title>
        <authorList>
            <person name="Goeker M."/>
        </authorList>
    </citation>
    <scope>NUCLEOTIDE SEQUENCE [LARGE SCALE GENOMIC DNA]</scope>
    <source>
        <strain evidence="7 8">DSM 26806</strain>
    </source>
</reference>
<evidence type="ECO:0000256" key="2">
    <source>
        <dbReference type="ARBA" id="ARBA00009012"/>
    </source>
</evidence>
<keyword evidence="4 6" id="KW-1133">Transmembrane helix</keyword>
<evidence type="ECO:0000256" key="5">
    <source>
        <dbReference type="ARBA" id="ARBA00023136"/>
    </source>
</evidence>
<dbReference type="Proteomes" id="UP001519288">
    <property type="component" value="Unassembled WGS sequence"/>
</dbReference>
<comment type="subcellular location">
    <subcellularLocation>
        <location evidence="1">Membrane</location>
        <topology evidence="1">Multi-pass membrane protein</topology>
    </subcellularLocation>
</comment>
<feature type="transmembrane region" description="Helical" evidence="6">
    <location>
        <begin position="40"/>
        <end position="60"/>
    </location>
</feature>
<dbReference type="InterPro" id="IPR002794">
    <property type="entry name" value="DUF92_TMEM19"/>
</dbReference>
<dbReference type="RefSeq" id="WP_209862402.1">
    <property type="nucleotide sequence ID" value="NZ_JAGGLD010000003.1"/>
</dbReference>
<feature type="transmembrane region" description="Helical" evidence="6">
    <location>
        <begin position="188"/>
        <end position="208"/>
    </location>
</feature>
<comment type="caution">
    <text evidence="7">The sequence shown here is derived from an EMBL/GenBank/DDBJ whole genome shotgun (WGS) entry which is preliminary data.</text>
</comment>
<evidence type="ECO:0000256" key="1">
    <source>
        <dbReference type="ARBA" id="ARBA00004141"/>
    </source>
</evidence>
<organism evidence="7 8">
    <name type="scientific">Paenibacillus shirakamiensis</name>
    <dbReference type="NCBI Taxonomy" id="1265935"/>
    <lineage>
        <taxon>Bacteria</taxon>
        <taxon>Bacillati</taxon>
        <taxon>Bacillota</taxon>
        <taxon>Bacilli</taxon>
        <taxon>Bacillales</taxon>
        <taxon>Paenibacillaceae</taxon>
        <taxon>Paenibacillus</taxon>
    </lineage>
</organism>
<dbReference type="Pfam" id="PF01940">
    <property type="entry name" value="DUF92"/>
    <property type="match status" value="1"/>
</dbReference>
<feature type="transmembrane region" description="Helical" evidence="6">
    <location>
        <begin position="86"/>
        <end position="103"/>
    </location>
</feature>
<evidence type="ECO:0000313" key="7">
    <source>
        <dbReference type="EMBL" id="MBP2001318.1"/>
    </source>
</evidence>
<accession>A0ABS4JHW7</accession>
<keyword evidence="8" id="KW-1185">Reference proteome</keyword>
<sequence>MSWFIGWGGAALVAGAAYYKKSLTLSGMLAAMVMGTVYYGAGNVFWFGILLVFFITSTLLSKWKGHKKTVLEQGYEKSSRRDAGQVWANGGLGMMLCLAHYIWPHPAWIYAFLGVMGSVTADTWATELGGLSKKAPRSILTGRQVLPGTSGGISFLGSMALVAGALIIGIMAPLLAALSSATFPADGWVWVLAGLLGGTVGAFTDSLLGATLQRMYQCSACGREVEVPIHCGVAGVRIRGWSWMSNDAVNGLSSIAGGIVALLIGLIMA</sequence>